<dbReference type="PROSITE" id="PS51318">
    <property type="entry name" value="TAT"/>
    <property type="match status" value="1"/>
</dbReference>
<organism evidence="8 9">
    <name type="scientific">Nocardia halotolerans</name>
    <dbReference type="NCBI Taxonomy" id="1755878"/>
    <lineage>
        <taxon>Bacteria</taxon>
        <taxon>Bacillati</taxon>
        <taxon>Actinomycetota</taxon>
        <taxon>Actinomycetes</taxon>
        <taxon>Mycobacteriales</taxon>
        <taxon>Nocardiaceae</taxon>
        <taxon>Nocardia</taxon>
    </lineage>
</organism>
<comment type="similarity">
    <text evidence="1">Belongs to the alpha-carbonic anhydrase family.</text>
</comment>
<feature type="domain" description="Alpha-carbonic anhydrase" evidence="7">
    <location>
        <begin position="38"/>
        <end position="264"/>
    </location>
</feature>
<proteinExistence type="inferred from homology"/>
<keyword evidence="9" id="KW-1185">Reference proteome</keyword>
<dbReference type="EMBL" id="JBHSDL010000001">
    <property type="protein sequence ID" value="MFC4372578.1"/>
    <property type="molecule type" value="Genomic_DNA"/>
</dbReference>
<dbReference type="PANTHER" id="PTHR18952:SF265">
    <property type="entry name" value="CARBONIC ANHYDRASE"/>
    <property type="match status" value="1"/>
</dbReference>
<dbReference type="PROSITE" id="PS51257">
    <property type="entry name" value="PROKAR_LIPOPROTEIN"/>
    <property type="match status" value="1"/>
</dbReference>
<dbReference type="CDD" id="cd03124">
    <property type="entry name" value="alpha_CA_prokaryotic_like"/>
    <property type="match status" value="1"/>
</dbReference>
<dbReference type="Proteomes" id="UP001595844">
    <property type="component" value="Unassembled WGS sequence"/>
</dbReference>
<dbReference type="RefSeq" id="WP_378555095.1">
    <property type="nucleotide sequence ID" value="NZ_JBHSDL010000001.1"/>
</dbReference>
<keyword evidence="4" id="KW-0862">Zinc</keyword>
<dbReference type="PROSITE" id="PS51144">
    <property type="entry name" value="ALPHA_CA_2"/>
    <property type="match status" value="1"/>
</dbReference>
<dbReference type="InterPro" id="IPR023561">
    <property type="entry name" value="Carbonic_anhydrase_a-class"/>
</dbReference>
<dbReference type="InterPro" id="IPR036398">
    <property type="entry name" value="CA_dom_sf"/>
</dbReference>
<evidence type="ECO:0000256" key="1">
    <source>
        <dbReference type="ARBA" id="ARBA00010718"/>
    </source>
</evidence>
<sequence length="264" mass="28191">MSKSRIDPVLTRRGALAALAALAVAGCGGSDRSAAAPAHWDYDAEGPDHWADLDRRFGTCRSGHAQSPIDLPGHTELHPDEHIDIEYGPISSVELVHTGHTIQANVAAGSRNRIVVDGSGFELAQFHFHLPSEHTVDGAEQAMELHFVHADPSGRLAVLAVLLRAQSAAAPLETVLAALPQRSGATRTVAGVDPRAFLPAGFAQFRYEGSLTTPPCTEGVQWIVLRDPAPVAVTDVEHYRALFPHSNRPVQPRYGRPVVLAGAN</sequence>
<evidence type="ECO:0000256" key="6">
    <source>
        <dbReference type="ARBA" id="ARBA00048348"/>
    </source>
</evidence>
<comment type="caution">
    <text evidence="8">The sequence shown here is derived from an EMBL/GenBank/DDBJ whole genome shotgun (WGS) entry which is preliminary data.</text>
</comment>
<dbReference type="EC" id="4.2.1.1" evidence="2"/>
<dbReference type="InterPro" id="IPR006311">
    <property type="entry name" value="TAT_signal"/>
</dbReference>
<evidence type="ECO:0000256" key="2">
    <source>
        <dbReference type="ARBA" id="ARBA00012925"/>
    </source>
</evidence>
<dbReference type="SUPFAM" id="SSF51069">
    <property type="entry name" value="Carbonic anhydrase"/>
    <property type="match status" value="1"/>
</dbReference>
<dbReference type="PANTHER" id="PTHR18952">
    <property type="entry name" value="CARBONIC ANHYDRASE"/>
    <property type="match status" value="1"/>
</dbReference>
<name>A0ABV8VBG1_9NOCA</name>
<dbReference type="Gene3D" id="3.10.200.10">
    <property type="entry name" value="Alpha carbonic anhydrase"/>
    <property type="match status" value="1"/>
</dbReference>
<gene>
    <name evidence="8" type="ORF">ACFO5K_00575</name>
</gene>
<keyword evidence="5" id="KW-0456">Lyase</keyword>
<accession>A0ABV8VBG1</accession>
<evidence type="ECO:0000259" key="7">
    <source>
        <dbReference type="PROSITE" id="PS51144"/>
    </source>
</evidence>
<evidence type="ECO:0000256" key="3">
    <source>
        <dbReference type="ARBA" id="ARBA00022723"/>
    </source>
</evidence>
<evidence type="ECO:0000313" key="9">
    <source>
        <dbReference type="Proteomes" id="UP001595844"/>
    </source>
</evidence>
<comment type="catalytic activity">
    <reaction evidence="6">
        <text>hydrogencarbonate + H(+) = CO2 + H2O</text>
        <dbReference type="Rhea" id="RHEA:10748"/>
        <dbReference type="ChEBI" id="CHEBI:15377"/>
        <dbReference type="ChEBI" id="CHEBI:15378"/>
        <dbReference type="ChEBI" id="CHEBI:16526"/>
        <dbReference type="ChEBI" id="CHEBI:17544"/>
        <dbReference type="EC" id="4.2.1.1"/>
    </reaction>
</comment>
<dbReference type="Pfam" id="PF00194">
    <property type="entry name" value="Carb_anhydrase"/>
    <property type="match status" value="1"/>
</dbReference>
<evidence type="ECO:0000256" key="5">
    <source>
        <dbReference type="ARBA" id="ARBA00023239"/>
    </source>
</evidence>
<evidence type="ECO:0000256" key="4">
    <source>
        <dbReference type="ARBA" id="ARBA00022833"/>
    </source>
</evidence>
<keyword evidence="3" id="KW-0479">Metal-binding</keyword>
<dbReference type="InterPro" id="IPR041891">
    <property type="entry name" value="Alpha_CA_prokaryot-like"/>
</dbReference>
<dbReference type="SMART" id="SM01057">
    <property type="entry name" value="Carb_anhydrase"/>
    <property type="match status" value="1"/>
</dbReference>
<reference evidence="9" key="1">
    <citation type="journal article" date="2019" name="Int. J. Syst. Evol. Microbiol.">
        <title>The Global Catalogue of Microorganisms (GCM) 10K type strain sequencing project: providing services to taxonomists for standard genome sequencing and annotation.</title>
        <authorList>
            <consortium name="The Broad Institute Genomics Platform"/>
            <consortium name="The Broad Institute Genome Sequencing Center for Infectious Disease"/>
            <person name="Wu L."/>
            <person name="Ma J."/>
        </authorList>
    </citation>
    <scope>NUCLEOTIDE SEQUENCE [LARGE SCALE GENOMIC DNA]</scope>
    <source>
        <strain evidence="9">IBRC-M 10490</strain>
    </source>
</reference>
<evidence type="ECO:0000313" key="8">
    <source>
        <dbReference type="EMBL" id="MFC4372578.1"/>
    </source>
</evidence>
<protein>
    <recommendedName>
        <fullName evidence="2">carbonic anhydrase</fullName>
        <ecNumber evidence="2">4.2.1.1</ecNumber>
    </recommendedName>
</protein>
<dbReference type="InterPro" id="IPR001148">
    <property type="entry name" value="CA_dom"/>
</dbReference>